<gene>
    <name evidence="2" type="ORF">CROQUDRAFT_129507</name>
</gene>
<name>A0A9P6NYN7_9BASI</name>
<feature type="domain" description="Carboxylesterase type B" evidence="1">
    <location>
        <begin position="42"/>
        <end position="132"/>
    </location>
</feature>
<reference evidence="2" key="1">
    <citation type="submission" date="2013-11" db="EMBL/GenBank/DDBJ databases">
        <title>Genome sequence of the fusiform rust pathogen reveals effectors for host alternation and coevolution with pine.</title>
        <authorList>
            <consortium name="DOE Joint Genome Institute"/>
            <person name="Smith K."/>
            <person name="Pendleton A."/>
            <person name="Kubisiak T."/>
            <person name="Anderson C."/>
            <person name="Salamov A."/>
            <person name="Aerts A."/>
            <person name="Riley R."/>
            <person name="Clum A."/>
            <person name="Lindquist E."/>
            <person name="Ence D."/>
            <person name="Campbell M."/>
            <person name="Kronenberg Z."/>
            <person name="Feau N."/>
            <person name="Dhillon B."/>
            <person name="Hamelin R."/>
            <person name="Burleigh J."/>
            <person name="Smith J."/>
            <person name="Yandell M."/>
            <person name="Nelson C."/>
            <person name="Grigoriev I."/>
            <person name="Davis J."/>
        </authorList>
    </citation>
    <scope>NUCLEOTIDE SEQUENCE</scope>
    <source>
        <strain evidence="2">G11</strain>
    </source>
</reference>
<dbReference type="AlphaFoldDB" id="A0A9P6NYN7"/>
<dbReference type="Pfam" id="PF00135">
    <property type="entry name" value="COesterase"/>
    <property type="match status" value="1"/>
</dbReference>
<dbReference type="InterPro" id="IPR029058">
    <property type="entry name" value="AB_hydrolase_fold"/>
</dbReference>
<protein>
    <recommendedName>
        <fullName evidence="1">Carboxylesterase type B domain-containing protein</fullName>
    </recommendedName>
</protein>
<keyword evidence="3" id="KW-1185">Reference proteome</keyword>
<dbReference type="InterPro" id="IPR002018">
    <property type="entry name" value="CarbesteraseB"/>
</dbReference>
<dbReference type="PANTHER" id="PTHR11559">
    <property type="entry name" value="CARBOXYLESTERASE"/>
    <property type="match status" value="1"/>
</dbReference>
<organism evidence="2 3">
    <name type="scientific">Cronartium quercuum f. sp. fusiforme G11</name>
    <dbReference type="NCBI Taxonomy" id="708437"/>
    <lineage>
        <taxon>Eukaryota</taxon>
        <taxon>Fungi</taxon>
        <taxon>Dikarya</taxon>
        <taxon>Basidiomycota</taxon>
        <taxon>Pucciniomycotina</taxon>
        <taxon>Pucciniomycetes</taxon>
        <taxon>Pucciniales</taxon>
        <taxon>Coleosporiaceae</taxon>
        <taxon>Cronartium</taxon>
    </lineage>
</organism>
<evidence type="ECO:0000313" key="3">
    <source>
        <dbReference type="Proteomes" id="UP000886653"/>
    </source>
</evidence>
<dbReference type="Gene3D" id="3.40.50.1820">
    <property type="entry name" value="alpha/beta hydrolase"/>
    <property type="match status" value="1"/>
</dbReference>
<sequence length="140" mass="15844">MAHSEYLLVQTSSGPVLGFQDTYPTSDRSTASLVASGKLGPQSPINKWLGIPYAQAGRWKRPTPPKTWKDPLVCHEFGPYFPQPPDPAFTIYTGHPGLYSRDWRVQSEEDGFNLNVFLTDGVKPNDKVPVLVNEQFYYYY</sequence>
<dbReference type="OrthoDB" id="408631at2759"/>
<dbReference type="InterPro" id="IPR050309">
    <property type="entry name" value="Type-B_Carboxylest/Lipase"/>
</dbReference>
<dbReference type="SUPFAM" id="SSF53474">
    <property type="entry name" value="alpha/beta-Hydrolases"/>
    <property type="match status" value="1"/>
</dbReference>
<dbReference type="EMBL" id="MU167208">
    <property type="protein sequence ID" value="KAG0152569.1"/>
    <property type="molecule type" value="Genomic_DNA"/>
</dbReference>
<proteinExistence type="predicted"/>
<evidence type="ECO:0000313" key="2">
    <source>
        <dbReference type="EMBL" id="KAG0152569.1"/>
    </source>
</evidence>
<comment type="caution">
    <text evidence="2">The sequence shown here is derived from an EMBL/GenBank/DDBJ whole genome shotgun (WGS) entry which is preliminary data.</text>
</comment>
<dbReference type="Proteomes" id="UP000886653">
    <property type="component" value="Unassembled WGS sequence"/>
</dbReference>
<accession>A0A9P6NYN7</accession>
<evidence type="ECO:0000259" key="1">
    <source>
        <dbReference type="Pfam" id="PF00135"/>
    </source>
</evidence>